<keyword evidence="2" id="KW-1185">Reference proteome</keyword>
<dbReference type="SMART" id="SM00855">
    <property type="entry name" value="PGAM"/>
    <property type="match status" value="1"/>
</dbReference>
<dbReference type="RefSeq" id="XP_005783709.1">
    <property type="nucleotide sequence ID" value="XM_005783652.1"/>
</dbReference>
<dbReference type="GO" id="GO:0016791">
    <property type="term" value="F:phosphatase activity"/>
    <property type="evidence" value="ECO:0007669"/>
    <property type="project" value="TreeGrafter"/>
</dbReference>
<organism evidence="1 2">
    <name type="scientific">Emiliania huxleyi (strain CCMP1516)</name>
    <dbReference type="NCBI Taxonomy" id="280463"/>
    <lineage>
        <taxon>Eukaryota</taxon>
        <taxon>Haptista</taxon>
        <taxon>Haptophyta</taxon>
        <taxon>Prymnesiophyceae</taxon>
        <taxon>Isochrysidales</taxon>
        <taxon>Noelaerhabdaceae</taxon>
        <taxon>Emiliania</taxon>
    </lineage>
</organism>
<dbReference type="CDD" id="cd07067">
    <property type="entry name" value="HP_PGM_like"/>
    <property type="match status" value="1"/>
</dbReference>
<sequence>MPSAHAIAALSMAKLFVSKLRPGLRRSWSRLRRPSEIKIKVIYLVRHAEAMHNVEEKRVVGLSLEAGLSKSEADLARKTALETNDALKDAPLSTGGHQQIQSALEGYQRLLDRTPYCAPEIVLVSPLRRTLQTATRLFGSAVRIVAVELLREKRTGMACDERSSVAELAAEFPQVEFQEIEAWISTGEVVPEGEDNAAVRKRAARFLDDDLPRREASTLAVVSHKGYLRELRAMLKERADNKHSNLQLDFDLNLEVTGTVFGNAEARPSANELCAIVSRSLEHAIKRAMRQSSMLLREESEPGMRPLQLSKSNMGWSDMEWGKGELDS</sequence>
<dbReference type="PANTHER" id="PTHR48100">
    <property type="entry name" value="BROAD-SPECIFICITY PHOSPHATASE YOR283W-RELATED"/>
    <property type="match status" value="1"/>
</dbReference>
<dbReference type="InterPro" id="IPR029033">
    <property type="entry name" value="His_PPase_superfam"/>
</dbReference>
<dbReference type="AlphaFoldDB" id="A0A0D3K695"/>
<evidence type="ECO:0000313" key="2">
    <source>
        <dbReference type="Proteomes" id="UP000013827"/>
    </source>
</evidence>
<proteinExistence type="predicted"/>
<reference evidence="1" key="2">
    <citation type="submission" date="2024-10" db="UniProtKB">
        <authorList>
            <consortium name="EnsemblProtists"/>
        </authorList>
    </citation>
    <scope>IDENTIFICATION</scope>
</reference>
<name>A0A0D3K695_EMIH1</name>
<reference evidence="2" key="1">
    <citation type="journal article" date="2013" name="Nature">
        <title>Pan genome of the phytoplankton Emiliania underpins its global distribution.</title>
        <authorList>
            <person name="Read B.A."/>
            <person name="Kegel J."/>
            <person name="Klute M.J."/>
            <person name="Kuo A."/>
            <person name="Lefebvre S.C."/>
            <person name="Maumus F."/>
            <person name="Mayer C."/>
            <person name="Miller J."/>
            <person name="Monier A."/>
            <person name="Salamov A."/>
            <person name="Young J."/>
            <person name="Aguilar M."/>
            <person name="Claverie J.M."/>
            <person name="Frickenhaus S."/>
            <person name="Gonzalez K."/>
            <person name="Herman E.K."/>
            <person name="Lin Y.C."/>
            <person name="Napier J."/>
            <person name="Ogata H."/>
            <person name="Sarno A.F."/>
            <person name="Shmutz J."/>
            <person name="Schroeder D."/>
            <person name="de Vargas C."/>
            <person name="Verret F."/>
            <person name="von Dassow P."/>
            <person name="Valentin K."/>
            <person name="Van de Peer Y."/>
            <person name="Wheeler G."/>
            <person name="Dacks J.B."/>
            <person name="Delwiche C.F."/>
            <person name="Dyhrman S.T."/>
            <person name="Glockner G."/>
            <person name="John U."/>
            <person name="Richards T."/>
            <person name="Worden A.Z."/>
            <person name="Zhang X."/>
            <person name="Grigoriev I.V."/>
            <person name="Allen A.E."/>
            <person name="Bidle K."/>
            <person name="Borodovsky M."/>
            <person name="Bowler C."/>
            <person name="Brownlee C."/>
            <person name="Cock J.M."/>
            <person name="Elias M."/>
            <person name="Gladyshev V.N."/>
            <person name="Groth M."/>
            <person name="Guda C."/>
            <person name="Hadaegh A."/>
            <person name="Iglesias-Rodriguez M.D."/>
            <person name="Jenkins J."/>
            <person name="Jones B.M."/>
            <person name="Lawson T."/>
            <person name="Leese F."/>
            <person name="Lindquist E."/>
            <person name="Lobanov A."/>
            <person name="Lomsadze A."/>
            <person name="Malik S.B."/>
            <person name="Marsh M.E."/>
            <person name="Mackinder L."/>
            <person name="Mock T."/>
            <person name="Mueller-Roeber B."/>
            <person name="Pagarete A."/>
            <person name="Parker M."/>
            <person name="Probert I."/>
            <person name="Quesneville H."/>
            <person name="Raines C."/>
            <person name="Rensing S.A."/>
            <person name="Riano-Pachon D.M."/>
            <person name="Richier S."/>
            <person name="Rokitta S."/>
            <person name="Shiraiwa Y."/>
            <person name="Soanes D.M."/>
            <person name="van der Giezen M."/>
            <person name="Wahlund T.M."/>
            <person name="Williams B."/>
            <person name="Wilson W."/>
            <person name="Wolfe G."/>
            <person name="Wurch L.L."/>
        </authorList>
    </citation>
    <scope>NUCLEOTIDE SEQUENCE</scope>
</reference>
<evidence type="ECO:0008006" key="3">
    <source>
        <dbReference type="Google" id="ProtNLM"/>
    </source>
</evidence>
<evidence type="ECO:0000313" key="1">
    <source>
        <dbReference type="EnsemblProtists" id="EOD31280"/>
    </source>
</evidence>
<dbReference type="KEGG" id="ehx:EMIHUDRAFT_253587"/>
<dbReference type="eggNOG" id="KOG4754">
    <property type="taxonomic scope" value="Eukaryota"/>
</dbReference>
<dbReference type="PaxDb" id="2903-EOD31280"/>
<dbReference type="GeneID" id="17276552"/>
<dbReference type="Pfam" id="PF00300">
    <property type="entry name" value="His_Phos_1"/>
    <property type="match status" value="1"/>
</dbReference>
<accession>A0A0D3K695</accession>
<dbReference type="InterPro" id="IPR050275">
    <property type="entry name" value="PGM_Phosphatase"/>
</dbReference>
<dbReference type="HOGENOM" id="CLU_059468_0_0_1"/>
<dbReference type="PANTHER" id="PTHR48100:SF1">
    <property type="entry name" value="HISTIDINE PHOSPHATASE FAMILY PROTEIN-RELATED"/>
    <property type="match status" value="1"/>
</dbReference>
<protein>
    <recommendedName>
        <fullName evidence="3">Phosphoglycerate mutase</fullName>
    </recommendedName>
</protein>
<dbReference type="Proteomes" id="UP000013827">
    <property type="component" value="Unassembled WGS sequence"/>
</dbReference>
<dbReference type="SUPFAM" id="SSF53254">
    <property type="entry name" value="Phosphoglycerate mutase-like"/>
    <property type="match status" value="1"/>
</dbReference>
<dbReference type="GO" id="GO:0005737">
    <property type="term" value="C:cytoplasm"/>
    <property type="evidence" value="ECO:0007669"/>
    <property type="project" value="TreeGrafter"/>
</dbReference>
<dbReference type="EnsemblProtists" id="EOD31280">
    <property type="protein sequence ID" value="EOD31280"/>
    <property type="gene ID" value="EMIHUDRAFT_253587"/>
</dbReference>
<dbReference type="Gene3D" id="3.40.50.1240">
    <property type="entry name" value="Phosphoglycerate mutase-like"/>
    <property type="match status" value="1"/>
</dbReference>
<dbReference type="InterPro" id="IPR013078">
    <property type="entry name" value="His_Pase_superF_clade-1"/>
</dbReference>